<protein>
    <submittedName>
        <fullName evidence="1">Uncharacterized protein</fullName>
    </submittedName>
</protein>
<dbReference type="Pfam" id="PF05673">
    <property type="entry name" value="DUF815"/>
    <property type="match status" value="1"/>
</dbReference>
<name>A0A650F4Z7_9FIRM</name>
<gene>
    <name evidence="1" type="ORF">Firmicute1046_3110</name>
</gene>
<dbReference type="PANTHER" id="PTHR42935:SF1">
    <property type="entry name" value="SLR0930 PROTEIN"/>
    <property type="match status" value="1"/>
</dbReference>
<organism evidence="1">
    <name type="scientific">uncultured Bacillota bacterium</name>
    <dbReference type="NCBI Taxonomy" id="344338"/>
    <lineage>
        <taxon>Bacteria</taxon>
        <taxon>Bacillati</taxon>
        <taxon>Bacillota</taxon>
        <taxon>environmental samples</taxon>
    </lineage>
</organism>
<dbReference type="EMBL" id="MN577573">
    <property type="protein sequence ID" value="QGT51235.1"/>
    <property type="molecule type" value="Genomic_DNA"/>
</dbReference>
<sequence>MLQLYLFRELNQDKIIQALLRFQESGSIEDYFTAAGGLLEFSQKRAVTERTISEYVLQTMLHSRQLLNLSGLEKYLKHDIDEICKYLLFYDWDALCQKCNVLPIASIAPQKDIDTGLNSFIRSLRELVRSRSVSEITGALIAHCEKFGTGKTSAYAALRWANGKLEGIRNTDTITFADLTGLKYQKQVLIDNTEAFVSGKSANNVLLAGDSGTGKSSSVKACLNMFKDRGLRLIEVGKEDLTDLPQIMEQVKNRNLKYIIFVDDLSFESSDVSYKQLKSALDGQVEQRPDNVLIYATSNRRHLIKETWSEREGADGDDIHRSDTLNEKRSLSERFGINLFFLSPDQEEYINIVATILSAQGVEMDEEIRRQALAWAVNYHGRSGRTAKQFASDYLSKMV</sequence>
<evidence type="ECO:0000313" key="1">
    <source>
        <dbReference type="EMBL" id="QGT51235.1"/>
    </source>
</evidence>
<accession>A0A650F4Z7</accession>
<dbReference type="AlphaFoldDB" id="A0A650F4Z7"/>
<dbReference type="SUPFAM" id="SSF52540">
    <property type="entry name" value="P-loop containing nucleoside triphosphate hydrolases"/>
    <property type="match status" value="1"/>
</dbReference>
<dbReference type="CDD" id="cd00009">
    <property type="entry name" value="AAA"/>
    <property type="match status" value="1"/>
</dbReference>
<dbReference type="InterPro" id="IPR008533">
    <property type="entry name" value="DUF815"/>
</dbReference>
<dbReference type="PANTHER" id="PTHR42935">
    <property type="entry name" value="SLR0930 PROTEIN"/>
    <property type="match status" value="1"/>
</dbReference>
<reference evidence="1" key="1">
    <citation type="journal article" date="2020" name="J. ISSAAS">
        <title>Lactobacilli and other gastrointestinal microbiota of Peromyscus leucopus, reservoir host for agents of Lyme disease and other zoonoses in North America.</title>
        <authorList>
            <person name="Milovic A."/>
            <person name="Bassam K."/>
            <person name="Shao H."/>
            <person name="Chatzistamou I."/>
            <person name="Tufts D.M."/>
            <person name="Diuk-Wasser M."/>
            <person name="Barbour A.G."/>
        </authorList>
    </citation>
    <scope>NUCLEOTIDE SEQUENCE</scope>
    <source>
        <strain evidence="1">LL40</strain>
    </source>
</reference>
<dbReference type="InterPro" id="IPR027417">
    <property type="entry name" value="P-loop_NTPase"/>
</dbReference>
<proteinExistence type="predicted"/>
<dbReference type="Gene3D" id="3.40.50.300">
    <property type="entry name" value="P-loop containing nucleotide triphosphate hydrolases"/>
    <property type="match status" value="1"/>
</dbReference>